<keyword evidence="3" id="KW-1185">Reference proteome</keyword>
<keyword evidence="1" id="KW-0812">Transmembrane</keyword>
<feature type="transmembrane region" description="Helical" evidence="1">
    <location>
        <begin position="197"/>
        <end position="218"/>
    </location>
</feature>
<dbReference type="Proteomes" id="UP000644756">
    <property type="component" value="Unassembled WGS sequence"/>
</dbReference>
<gene>
    <name evidence="2" type="ORF">GCM10010916_09930</name>
</gene>
<feature type="transmembrane region" description="Helical" evidence="1">
    <location>
        <begin position="281"/>
        <end position="302"/>
    </location>
</feature>
<feature type="transmembrane region" description="Helical" evidence="1">
    <location>
        <begin position="79"/>
        <end position="98"/>
    </location>
</feature>
<feature type="transmembrane region" description="Helical" evidence="1">
    <location>
        <begin position="259"/>
        <end position="275"/>
    </location>
</feature>
<feature type="transmembrane region" description="Helical" evidence="1">
    <location>
        <begin position="27"/>
        <end position="43"/>
    </location>
</feature>
<name>A0A917FQE5_9BACL</name>
<reference evidence="2" key="2">
    <citation type="submission" date="2020-09" db="EMBL/GenBank/DDBJ databases">
        <authorList>
            <person name="Sun Q."/>
            <person name="Zhou Y."/>
        </authorList>
    </citation>
    <scope>NUCLEOTIDE SEQUENCE</scope>
    <source>
        <strain evidence="2">CGMCC 1.12987</strain>
    </source>
</reference>
<dbReference type="RefSeq" id="WP_188529596.1">
    <property type="nucleotide sequence ID" value="NZ_BMGR01000003.1"/>
</dbReference>
<organism evidence="2 3">
    <name type="scientific">Paenibacillus abyssi</name>
    <dbReference type="NCBI Taxonomy" id="1340531"/>
    <lineage>
        <taxon>Bacteria</taxon>
        <taxon>Bacillati</taxon>
        <taxon>Bacillota</taxon>
        <taxon>Bacilli</taxon>
        <taxon>Bacillales</taxon>
        <taxon>Paenibacillaceae</taxon>
        <taxon>Paenibacillus</taxon>
    </lineage>
</organism>
<keyword evidence="1" id="KW-1133">Transmembrane helix</keyword>
<feature type="transmembrane region" description="Helical" evidence="1">
    <location>
        <begin position="364"/>
        <end position="389"/>
    </location>
</feature>
<comment type="caution">
    <text evidence="2">The sequence shown here is derived from an EMBL/GenBank/DDBJ whole genome shotgun (WGS) entry which is preliminary data.</text>
</comment>
<sequence>MLPILFLAAIVAYLCSALYPSVILNWLLSIITVLIVISVFRFAKRFVQVLGTLMLAIGLSLLVTYGAAWHSYILGFGRMMNVLSLFALIPLIAIPIELGRYAVRVQAIIQKRVKHSGLLYTITSFLSFVSSSFMNLAALPMMYHTMRPSVDLYPIGQKERFLSRSITHGYSMPTLWTPVTPIVGIVVEMTGVKWSHILPIVIPFSLLGVAVDCLMAHWNAKRRQKQLGQTAMSEVSAARESAVELQVQQLNKEKASHPIQILLAILIFNGLISMLESTAHIGFLLIVTLLVIPYAFVWSLLLSKGRGFIRAAKKKLPEHLLHMKDQFFIFLSAGFMISAIQGTGAGHVINETLGMVKNVIGAELFILLIPLIPFGLAFLGLQPAVALALTAESMNPQALGVSVELTAIAMLTGAAAAFLMGPYNATAAMMASLTKSSAYKVSNWNAPFTLTFLLMSMVLLIILKIAG</sequence>
<protein>
    <submittedName>
        <fullName evidence="2">Uncharacterized protein</fullName>
    </submittedName>
</protein>
<feature type="transmembrane region" description="Helical" evidence="1">
    <location>
        <begin position="50"/>
        <end position="73"/>
    </location>
</feature>
<feature type="transmembrane region" description="Helical" evidence="1">
    <location>
        <begin position="118"/>
        <end position="143"/>
    </location>
</feature>
<dbReference type="EMBL" id="BMGR01000003">
    <property type="protein sequence ID" value="GGF94620.1"/>
    <property type="molecule type" value="Genomic_DNA"/>
</dbReference>
<feature type="transmembrane region" description="Helical" evidence="1">
    <location>
        <begin position="401"/>
        <end position="424"/>
    </location>
</feature>
<evidence type="ECO:0000313" key="3">
    <source>
        <dbReference type="Proteomes" id="UP000644756"/>
    </source>
</evidence>
<dbReference type="AlphaFoldDB" id="A0A917FQE5"/>
<proteinExistence type="predicted"/>
<keyword evidence="1" id="KW-0472">Membrane</keyword>
<accession>A0A917FQE5</accession>
<reference evidence="2" key="1">
    <citation type="journal article" date="2014" name="Int. J. Syst. Evol. Microbiol.">
        <title>Complete genome sequence of Corynebacterium casei LMG S-19264T (=DSM 44701T), isolated from a smear-ripened cheese.</title>
        <authorList>
            <consortium name="US DOE Joint Genome Institute (JGI-PGF)"/>
            <person name="Walter F."/>
            <person name="Albersmeier A."/>
            <person name="Kalinowski J."/>
            <person name="Ruckert C."/>
        </authorList>
    </citation>
    <scope>NUCLEOTIDE SEQUENCE</scope>
    <source>
        <strain evidence="2">CGMCC 1.12987</strain>
    </source>
</reference>
<evidence type="ECO:0000256" key="1">
    <source>
        <dbReference type="SAM" id="Phobius"/>
    </source>
</evidence>
<feature type="transmembrane region" description="Helical" evidence="1">
    <location>
        <begin position="323"/>
        <end position="344"/>
    </location>
</feature>
<evidence type="ECO:0000313" key="2">
    <source>
        <dbReference type="EMBL" id="GGF94620.1"/>
    </source>
</evidence>
<feature type="transmembrane region" description="Helical" evidence="1">
    <location>
        <begin position="444"/>
        <end position="463"/>
    </location>
</feature>